<reference evidence="2" key="1">
    <citation type="submission" date="2025-08" db="UniProtKB">
        <authorList>
            <consortium name="RefSeq"/>
        </authorList>
    </citation>
    <scope>IDENTIFICATION</scope>
</reference>
<organism evidence="1 2">
    <name type="scientific">Aplysia californica</name>
    <name type="common">California sea hare</name>
    <dbReference type="NCBI Taxonomy" id="6500"/>
    <lineage>
        <taxon>Eukaryota</taxon>
        <taxon>Metazoa</taxon>
        <taxon>Spiralia</taxon>
        <taxon>Lophotrochozoa</taxon>
        <taxon>Mollusca</taxon>
        <taxon>Gastropoda</taxon>
        <taxon>Heterobranchia</taxon>
        <taxon>Euthyneura</taxon>
        <taxon>Tectipleura</taxon>
        <taxon>Aplysiida</taxon>
        <taxon>Aplysioidea</taxon>
        <taxon>Aplysiidae</taxon>
        <taxon>Aplysia</taxon>
    </lineage>
</organism>
<dbReference type="Proteomes" id="UP000694888">
    <property type="component" value="Unplaced"/>
</dbReference>
<gene>
    <name evidence="2" type="primary">LOC106013594</name>
</gene>
<accession>A0ABM1ACS5</accession>
<evidence type="ECO:0000313" key="2">
    <source>
        <dbReference type="RefSeq" id="XP_012945216.1"/>
    </source>
</evidence>
<evidence type="ECO:0000313" key="1">
    <source>
        <dbReference type="Proteomes" id="UP000694888"/>
    </source>
</evidence>
<dbReference type="RefSeq" id="XP_012945216.1">
    <property type="nucleotide sequence ID" value="XM_013089762.1"/>
</dbReference>
<keyword evidence="1" id="KW-1185">Reference proteome</keyword>
<protein>
    <submittedName>
        <fullName evidence="2">Prokineticin-2-like</fullName>
    </submittedName>
</protein>
<proteinExistence type="predicted"/>
<name>A0ABM1ACS5_APLCA</name>
<dbReference type="GeneID" id="106013594"/>
<dbReference type="Gene3D" id="2.10.80.10">
    <property type="entry name" value="Lipase, subunit A"/>
    <property type="match status" value="1"/>
</dbReference>
<sequence>MTVSICFCQQCDKGSDCHGSDCCLWKPRLKKGECSPMGGVAAHCYTREPYAWTQPEKMVTDFDRCPCEPGLFCGPLGNGREDPKYGTIGQCLNVFTLPFPSYL</sequence>